<sequence length="90" mass="10679">MVSCLFIQSIMVKVIVELPDFKSIALDYLAFKNWVGIFSLFFPLFLTTGNRNWTSGSKEKFTTHEFNKQMHHSDMIKQETEWLWRENMLG</sequence>
<proteinExistence type="predicted"/>
<dbReference type="Proteomes" id="UP000230859">
    <property type="component" value="Unassembled WGS sequence"/>
</dbReference>
<protein>
    <submittedName>
        <fullName evidence="1">Uncharacterized protein</fullName>
    </submittedName>
</protein>
<dbReference type="EMBL" id="PCVY01000059">
    <property type="protein sequence ID" value="PIQ85841.1"/>
    <property type="molecule type" value="Genomic_DNA"/>
</dbReference>
<organism evidence="1 2">
    <name type="scientific">Candidatus Abzuiibacterium crystallinum</name>
    <dbReference type="NCBI Taxonomy" id="1974748"/>
    <lineage>
        <taxon>Bacteria</taxon>
        <taxon>Pseudomonadati</taxon>
        <taxon>Candidatus Omnitrophota</taxon>
        <taxon>Candidatus Abzuiibacterium</taxon>
    </lineage>
</organism>
<name>A0A2H0LN95_9BACT</name>
<gene>
    <name evidence="1" type="ORF">COV74_07145</name>
</gene>
<accession>A0A2H0LN95</accession>
<comment type="caution">
    <text evidence="1">The sequence shown here is derived from an EMBL/GenBank/DDBJ whole genome shotgun (WGS) entry which is preliminary data.</text>
</comment>
<reference evidence="1 2" key="1">
    <citation type="submission" date="2017-09" db="EMBL/GenBank/DDBJ databases">
        <title>Depth-based differentiation of microbial function through sediment-hosted aquifers and enrichment of novel symbionts in the deep terrestrial subsurface.</title>
        <authorList>
            <person name="Probst A.J."/>
            <person name="Ladd B."/>
            <person name="Jarett J.K."/>
            <person name="Geller-Mcgrath D.E."/>
            <person name="Sieber C.M."/>
            <person name="Emerson J.B."/>
            <person name="Anantharaman K."/>
            <person name="Thomas B.C."/>
            <person name="Malmstrom R."/>
            <person name="Stieglmeier M."/>
            <person name="Klingl A."/>
            <person name="Woyke T."/>
            <person name="Ryan C.M."/>
            <person name="Banfield J.F."/>
        </authorList>
    </citation>
    <scope>NUCLEOTIDE SEQUENCE [LARGE SCALE GENOMIC DNA]</scope>
    <source>
        <strain evidence="1">CG11_big_fil_rev_8_21_14_0_20_45_26</strain>
    </source>
</reference>
<dbReference type="AlphaFoldDB" id="A0A2H0LN95"/>
<evidence type="ECO:0000313" key="1">
    <source>
        <dbReference type="EMBL" id="PIQ85841.1"/>
    </source>
</evidence>
<evidence type="ECO:0000313" key="2">
    <source>
        <dbReference type="Proteomes" id="UP000230859"/>
    </source>
</evidence>